<dbReference type="Proteomes" id="UP001162164">
    <property type="component" value="Unassembled WGS sequence"/>
</dbReference>
<reference evidence="1" key="1">
    <citation type="journal article" date="2023" name="Insect Mol. Biol.">
        <title>Genome sequencing provides insights into the evolution of gene families encoding plant cell wall-degrading enzymes in longhorned beetles.</title>
        <authorList>
            <person name="Shin N.R."/>
            <person name="Okamura Y."/>
            <person name="Kirsch R."/>
            <person name="Pauchet Y."/>
        </authorList>
    </citation>
    <scope>NUCLEOTIDE SEQUENCE</scope>
    <source>
        <strain evidence="1">MMC_N1</strain>
    </source>
</reference>
<sequence length="162" mass="18966">MIMGIKKLPSYRDYCSSRPEAGQYTTRETYIKFVRMRLATALNFVWDRSLMVSTQKQSKMKLTQTERMEILIMIGCGDKMRNKNKFAIYLTSIQIGNQSLSPRTTGNLSENLPSIKEHFIIGTPEPQTPRAKRSFNELVVPLILFWRQLKVSHHHHHYHKVE</sequence>
<dbReference type="EMBL" id="JAPWTJ010003647">
    <property type="protein sequence ID" value="KAJ8953615.1"/>
    <property type="molecule type" value="Genomic_DNA"/>
</dbReference>
<keyword evidence="2" id="KW-1185">Reference proteome</keyword>
<protein>
    <submittedName>
        <fullName evidence="1">Uncharacterized protein</fullName>
    </submittedName>
</protein>
<evidence type="ECO:0000313" key="1">
    <source>
        <dbReference type="EMBL" id="KAJ8953615.1"/>
    </source>
</evidence>
<gene>
    <name evidence="1" type="ORF">NQ317_005390</name>
</gene>
<comment type="caution">
    <text evidence="1">The sequence shown here is derived from an EMBL/GenBank/DDBJ whole genome shotgun (WGS) entry which is preliminary data.</text>
</comment>
<evidence type="ECO:0000313" key="2">
    <source>
        <dbReference type="Proteomes" id="UP001162164"/>
    </source>
</evidence>
<proteinExistence type="predicted"/>
<organism evidence="1 2">
    <name type="scientific">Molorchus minor</name>
    <dbReference type="NCBI Taxonomy" id="1323400"/>
    <lineage>
        <taxon>Eukaryota</taxon>
        <taxon>Metazoa</taxon>
        <taxon>Ecdysozoa</taxon>
        <taxon>Arthropoda</taxon>
        <taxon>Hexapoda</taxon>
        <taxon>Insecta</taxon>
        <taxon>Pterygota</taxon>
        <taxon>Neoptera</taxon>
        <taxon>Endopterygota</taxon>
        <taxon>Coleoptera</taxon>
        <taxon>Polyphaga</taxon>
        <taxon>Cucujiformia</taxon>
        <taxon>Chrysomeloidea</taxon>
        <taxon>Cerambycidae</taxon>
        <taxon>Lamiinae</taxon>
        <taxon>Monochamini</taxon>
        <taxon>Molorchus</taxon>
    </lineage>
</organism>
<name>A0ABQ9IQM7_9CUCU</name>
<accession>A0ABQ9IQM7</accession>